<reference evidence="11" key="1">
    <citation type="journal article" date="2016" name="Nat. Commun.">
        <title>Genome analysis of three Pneumocystis species reveals adaptation mechanisms to life exclusively in mammalian hosts.</title>
        <authorList>
            <person name="Ma L."/>
            <person name="Chen Z."/>
            <person name="Huang D.W."/>
            <person name="Kutty G."/>
            <person name="Ishihara M."/>
            <person name="Wang H."/>
            <person name="Abouelleil A."/>
            <person name="Bishop L."/>
            <person name="Davey E."/>
            <person name="Deng R."/>
            <person name="Deng X."/>
            <person name="Fan L."/>
            <person name="Fantoni G."/>
            <person name="Fitzgerald M."/>
            <person name="Gogineni E."/>
            <person name="Goldberg J.M."/>
            <person name="Handley G."/>
            <person name="Hu X."/>
            <person name="Huber C."/>
            <person name="Jiao X."/>
            <person name="Jones K."/>
            <person name="Levin J.Z."/>
            <person name="Liu Y."/>
            <person name="Macdonald P."/>
            <person name="Melnikov A."/>
            <person name="Raley C."/>
            <person name="Sassi M."/>
            <person name="Sherman B.T."/>
            <person name="Song X."/>
            <person name="Sykes S."/>
            <person name="Tran B."/>
            <person name="Walsh L."/>
            <person name="Xia Y."/>
            <person name="Yang J."/>
            <person name="Young S."/>
            <person name="Zeng Q."/>
            <person name="Zheng X."/>
            <person name="Stephens R."/>
            <person name="Nusbaum C."/>
            <person name="Birren B.W."/>
            <person name="Azadi P."/>
            <person name="Lempicki R.A."/>
            <person name="Cuomo C.A."/>
            <person name="Kovacs J.A."/>
        </authorList>
    </citation>
    <scope>NUCLEOTIDE SEQUENCE [LARGE SCALE GENOMIC DNA]</scope>
    <source>
        <strain evidence="11">RU7</strain>
    </source>
</reference>
<keyword evidence="4 8" id="KW-0812">Transmembrane</keyword>
<keyword evidence="3 9" id="KW-0813">Transport</keyword>
<dbReference type="GO" id="GO:0005740">
    <property type="term" value="C:mitochondrial envelope"/>
    <property type="evidence" value="ECO:0007669"/>
    <property type="project" value="EnsemblFungi"/>
</dbReference>
<dbReference type="Pfam" id="PF00153">
    <property type="entry name" value="Mito_carr"/>
    <property type="match status" value="2"/>
</dbReference>
<feature type="repeat" description="Solcar" evidence="8">
    <location>
        <begin position="1"/>
        <end position="29"/>
    </location>
</feature>
<protein>
    <recommendedName>
        <fullName evidence="12">Mitochondrial thiamine pyrophosphate carrier 1</fullName>
    </recommendedName>
</protein>
<dbReference type="GO" id="GO:0016020">
    <property type="term" value="C:membrane"/>
    <property type="evidence" value="ECO:0007669"/>
    <property type="project" value="UniProtKB-SubCell"/>
</dbReference>
<name>A0A0W4ZC97_PNEJ7</name>
<gene>
    <name evidence="10" type="ORF">T551_03622</name>
</gene>
<keyword evidence="6" id="KW-1133">Transmembrane helix</keyword>
<dbReference type="GeneID" id="28942140"/>
<dbReference type="STRING" id="1408657.A0A0W4ZC97"/>
<dbReference type="InterPro" id="IPR050391">
    <property type="entry name" value="Mito_Metabolite_Transporter"/>
</dbReference>
<evidence type="ECO:0000256" key="1">
    <source>
        <dbReference type="ARBA" id="ARBA00004141"/>
    </source>
</evidence>
<evidence type="ECO:0000256" key="6">
    <source>
        <dbReference type="ARBA" id="ARBA00022989"/>
    </source>
</evidence>
<evidence type="ECO:0000256" key="4">
    <source>
        <dbReference type="ARBA" id="ARBA00022692"/>
    </source>
</evidence>
<comment type="similarity">
    <text evidence="2 9">Belongs to the mitochondrial carrier (TC 2.A.29) family.</text>
</comment>
<evidence type="ECO:0000313" key="10">
    <source>
        <dbReference type="EMBL" id="KTW26050.1"/>
    </source>
</evidence>
<evidence type="ECO:0000256" key="9">
    <source>
        <dbReference type="RuleBase" id="RU000488"/>
    </source>
</evidence>
<dbReference type="RefSeq" id="XP_018227895.1">
    <property type="nucleotide sequence ID" value="XM_018375885.1"/>
</dbReference>
<evidence type="ECO:0000256" key="5">
    <source>
        <dbReference type="ARBA" id="ARBA00022737"/>
    </source>
</evidence>
<dbReference type="VEuPathDB" id="FungiDB:T551_03622"/>
<proteinExistence type="inferred from homology"/>
<evidence type="ECO:0000256" key="2">
    <source>
        <dbReference type="ARBA" id="ARBA00006375"/>
    </source>
</evidence>
<dbReference type="Proteomes" id="UP000053447">
    <property type="component" value="Unassembled WGS sequence"/>
</dbReference>
<keyword evidence="5" id="KW-0677">Repeat</keyword>
<comment type="subcellular location">
    <subcellularLocation>
        <location evidence="1">Membrane</location>
        <topology evidence="1">Multi-pass membrane protein</topology>
    </subcellularLocation>
</comment>
<keyword evidence="11" id="KW-1185">Reference proteome</keyword>
<dbReference type="EMBL" id="LFWA01000019">
    <property type="protein sequence ID" value="KTW26050.1"/>
    <property type="molecule type" value="Genomic_DNA"/>
</dbReference>
<keyword evidence="7 8" id="KW-0472">Membrane</keyword>
<evidence type="ECO:0000256" key="8">
    <source>
        <dbReference type="PROSITE-ProRule" id="PRU00282"/>
    </source>
</evidence>
<dbReference type="PROSITE" id="PS50920">
    <property type="entry name" value="SOLCAR"/>
    <property type="match status" value="3"/>
</dbReference>
<evidence type="ECO:0000256" key="7">
    <source>
        <dbReference type="ARBA" id="ARBA00023136"/>
    </source>
</evidence>
<evidence type="ECO:0008006" key="12">
    <source>
        <dbReference type="Google" id="ProtNLM"/>
    </source>
</evidence>
<dbReference type="PANTHER" id="PTHR45618">
    <property type="entry name" value="MITOCHONDRIAL DICARBOXYLATE CARRIER-RELATED"/>
    <property type="match status" value="1"/>
</dbReference>
<organism evidence="10 11">
    <name type="scientific">Pneumocystis jirovecii (strain RU7)</name>
    <name type="common">Human pneumocystis pneumonia agent</name>
    <dbReference type="NCBI Taxonomy" id="1408657"/>
    <lineage>
        <taxon>Eukaryota</taxon>
        <taxon>Fungi</taxon>
        <taxon>Dikarya</taxon>
        <taxon>Ascomycota</taxon>
        <taxon>Taphrinomycotina</taxon>
        <taxon>Pneumocystomycetes</taxon>
        <taxon>Pneumocystaceae</taxon>
        <taxon>Pneumocystis</taxon>
    </lineage>
</organism>
<dbReference type="Gene3D" id="1.50.40.10">
    <property type="entry name" value="Mitochondrial carrier domain"/>
    <property type="match status" value="1"/>
</dbReference>
<comment type="caution">
    <text evidence="10">The sequence shown here is derived from an EMBL/GenBank/DDBJ whole genome shotgun (WGS) entry which is preliminary data.</text>
</comment>
<dbReference type="InterPro" id="IPR018108">
    <property type="entry name" value="MCP_transmembrane"/>
</dbReference>
<sequence length="245" mass="28014">MYSGLTASILRQATYSTIRFGIYERLRDIVTEKKGKPPSFDTLLCIATISGAYKTLTKFYKLTFNSIGGIVSNPVDIVNVRMQTDKSLPHGQRRNYKNVFHGLYLISKNEGFFSFFRGLFPNTIRAILITASQLSSYDQFKRIIEKSDYFPKQISKNLAAILAGLVATTICSPIDVIKSRVMNSNGYMSILFVFKEIKKEGIRFIFRGWTPSFIRLGPHTIITFTILEEFKSLWQIKCKKKILKS</sequence>
<dbReference type="eggNOG" id="KOG0759">
    <property type="taxonomic scope" value="Eukaryota"/>
</dbReference>
<dbReference type="SUPFAM" id="SSF103506">
    <property type="entry name" value="Mitochondrial carrier"/>
    <property type="match status" value="1"/>
</dbReference>
<dbReference type="GO" id="GO:0005310">
    <property type="term" value="F:dicarboxylic acid transmembrane transporter activity"/>
    <property type="evidence" value="ECO:0007669"/>
    <property type="project" value="EnsemblFungi"/>
</dbReference>
<dbReference type="OrthoDB" id="448427at2759"/>
<evidence type="ECO:0000313" key="11">
    <source>
        <dbReference type="Proteomes" id="UP000053447"/>
    </source>
</evidence>
<feature type="repeat" description="Solcar" evidence="8">
    <location>
        <begin position="151"/>
        <end position="233"/>
    </location>
</feature>
<evidence type="ECO:0000256" key="3">
    <source>
        <dbReference type="ARBA" id="ARBA00022448"/>
    </source>
</evidence>
<accession>A0A0W4ZC97</accession>
<feature type="repeat" description="Solcar" evidence="8">
    <location>
        <begin position="60"/>
        <end position="143"/>
    </location>
</feature>
<dbReference type="InterPro" id="IPR023395">
    <property type="entry name" value="MCP_dom_sf"/>
</dbReference>
<dbReference type="AlphaFoldDB" id="A0A0W4ZC97"/>